<proteinExistence type="inferred from homology"/>
<dbReference type="PROSITE" id="PS50054">
    <property type="entry name" value="TYR_PHOSPHATASE_DUAL"/>
    <property type="match status" value="1"/>
</dbReference>
<reference evidence="5" key="2">
    <citation type="submission" date="2025-09" db="UniProtKB">
        <authorList>
            <consortium name="Ensembl"/>
        </authorList>
    </citation>
    <scope>IDENTIFICATION</scope>
</reference>
<dbReference type="Pfam" id="PF00782">
    <property type="entry name" value="DSPc"/>
    <property type="match status" value="1"/>
</dbReference>
<dbReference type="InterPro" id="IPR029021">
    <property type="entry name" value="Prot-tyrosine_phosphatase-like"/>
</dbReference>
<evidence type="ECO:0000256" key="1">
    <source>
        <dbReference type="ARBA" id="ARBA00008601"/>
    </source>
</evidence>
<feature type="domain" description="Tyrosine-protein phosphatase" evidence="3">
    <location>
        <begin position="144"/>
        <end position="278"/>
    </location>
</feature>
<dbReference type="Gene3D" id="3.90.190.10">
    <property type="entry name" value="Protein tyrosine phosphatase superfamily"/>
    <property type="match status" value="1"/>
</dbReference>
<feature type="region of interest" description="Disordered" evidence="2">
    <location>
        <begin position="787"/>
        <end position="806"/>
    </location>
</feature>
<dbReference type="InterPro" id="IPR000340">
    <property type="entry name" value="Dual-sp_phosphatase_cat-dom"/>
</dbReference>
<evidence type="ECO:0000313" key="6">
    <source>
        <dbReference type="Proteomes" id="UP000694523"/>
    </source>
</evidence>
<dbReference type="GO" id="GO:0008138">
    <property type="term" value="F:protein tyrosine/serine/threonine phosphatase activity"/>
    <property type="evidence" value="ECO:0007669"/>
    <property type="project" value="InterPro"/>
</dbReference>
<feature type="compositionally biased region" description="Polar residues" evidence="2">
    <location>
        <begin position="1"/>
        <end position="17"/>
    </location>
</feature>
<dbReference type="InterPro" id="IPR020422">
    <property type="entry name" value="TYR_PHOSPHATASE_DUAL_dom"/>
</dbReference>
<feature type="domain" description="Tyrosine specific protein phosphatases" evidence="4">
    <location>
        <begin position="199"/>
        <end position="258"/>
    </location>
</feature>
<feature type="compositionally biased region" description="Acidic residues" evidence="2">
    <location>
        <begin position="871"/>
        <end position="880"/>
    </location>
</feature>
<feature type="region of interest" description="Disordered" evidence="2">
    <location>
        <begin position="1"/>
        <end position="22"/>
    </location>
</feature>
<dbReference type="AlphaFoldDB" id="A0A8C6SHX1"/>
<feature type="region of interest" description="Disordered" evidence="2">
    <location>
        <begin position="467"/>
        <end position="489"/>
    </location>
</feature>
<dbReference type="SUPFAM" id="SSF52799">
    <property type="entry name" value="(Phosphotyrosine protein) phosphatases II"/>
    <property type="match status" value="1"/>
</dbReference>
<feature type="region of interest" description="Disordered" evidence="2">
    <location>
        <begin position="859"/>
        <end position="908"/>
    </location>
</feature>
<protein>
    <submittedName>
        <fullName evidence="5">Dual specificity phosphatase 27</fullName>
    </submittedName>
</protein>
<feature type="compositionally biased region" description="Basic and acidic residues" evidence="2">
    <location>
        <begin position="962"/>
        <end position="978"/>
    </location>
</feature>
<keyword evidence="6" id="KW-1185">Reference proteome</keyword>
<dbReference type="GO" id="GO:0005737">
    <property type="term" value="C:cytoplasm"/>
    <property type="evidence" value="ECO:0007669"/>
    <property type="project" value="TreeGrafter"/>
</dbReference>
<dbReference type="Ensembl" id="ENSNMLT00000008031.1">
    <property type="protein sequence ID" value="ENSNMLP00000007043.1"/>
    <property type="gene ID" value="ENSNMLG00000005087.1"/>
</dbReference>
<dbReference type="PANTHER" id="PTHR45682">
    <property type="entry name" value="AGAP008228-PA"/>
    <property type="match status" value="1"/>
</dbReference>
<evidence type="ECO:0000259" key="4">
    <source>
        <dbReference type="PROSITE" id="PS50056"/>
    </source>
</evidence>
<reference evidence="5" key="1">
    <citation type="submission" date="2025-08" db="UniProtKB">
        <authorList>
            <consortium name="Ensembl"/>
        </authorList>
    </citation>
    <scope>IDENTIFICATION</scope>
</reference>
<dbReference type="PANTHER" id="PTHR45682:SF4">
    <property type="entry name" value="SERINE_THREONINE_TYROSINE-INTERACTING-LIKE PROTEIN 2"/>
    <property type="match status" value="1"/>
</dbReference>
<evidence type="ECO:0000259" key="3">
    <source>
        <dbReference type="PROSITE" id="PS50054"/>
    </source>
</evidence>
<name>A0A8C6SHX1_9GOBI</name>
<evidence type="ECO:0000256" key="2">
    <source>
        <dbReference type="SAM" id="MobiDB-lite"/>
    </source>
</evidence>
<dbReference type="SMART" id="SM00195">
    <property type="entry name" value="DSPc"/>
    <property type="match status" value="1"/>
</dbReference>
<dbReference type="PROSITE" id="PS50056">
    <property type="entry name" value="TYR_PHOSPHATASE_2"/>
    <property type="match status" value="1"/>
</dbReference>
<sequence>DAVAMASSNQGRDQTVPDSDEDAAREIQEVQSKYLRCPSPSFSLMSESRFSMVSGSEADSIFMEPIHLSSAIAAKQIINEELPTRGVRSVSLPESYLEPAEQLMVEDLYERVKDLTDERSPYNTPCVLDLQRALLGERLEAPANAIDEVWPNIYIAEKSVAVNKGRLTRMGITHVLNAAHGTGYMGVEVDDFAYCDISPHFRPTAEFMDEALLTHKGKILVNSMMGISRSAVLVASYLMIFHNMSVLEALTTIRKKRPINPNEGFLKQLRDLNETLMEERDDDDDTLSQCSVIDAKTRDFEEDGQSMAEAKAHSIMMDEEEDGSSVMSSVPSLASSAAAEALRNGLIPKAGVEKETLVLPRDEGEDEDEEDDGLDSIIREWQRRNEKYQNDDWFEAQLNSDGEDDPLANRKCRGADAESITSEDVRSVKEKLKRRMRQKDEASVASSCTSYSDVWKQRLREIEEQAAARYRQKDEKSEDGARRQIDEDVESLMSDTTSMYNFCQKNKESMTPLERWRVKRIQFGWNKKDREDGEKSSIANGDEGDDEAPKKRLEDVNLTAYQSWKLRQQKRLGIEENNDDILEFSRSEETTKAARRRQKREELLERTKKNLEESQSMCGWETESSVSGGTIPLSAFWAGVTAPPSAQNNDDNVSMISGRSSNISSVSQARSVKSTQSMMPQVLPVPTVQGPGGEQMVNLASIQNWIANVVTETIKQKTTEMSLPPSRAGSEVSYGGGAAAASALFGQRMEFDKASMLSGASGASYLSANRAKTESVMSGASAASRLTGSGLGSGLGSSYESSLGTKKKKITTTSVPLFSLFQDEVDLKKLDAMDKDIKSEMREKMDKYEKKKILEDNRRSTLYKKKKPKGDDEDEDEEEEDRKRREEEFLQEAKKKDKPTRSYGLSGCLNLNPVLEKEKNTSVDDWLKTVRPPQRKTQEELDELYDDLDASASEFGFPSAGRGHEDERDSYVRPRFGVEGEDGFPSRAGTGERRREVIREEEEDDISSFIAQTRQRVRARAMAEPVDDEVLKAWREQMEAKAQRTGGGED</sequence>
<feature type="compositionally biased region" description="Basic and acidic residues" evidence="2">
    <location>
        <begin position="471"/>
        <end position="486"/>
    </location>
</feature>
<feature type="region of interest" description="Disordered" evidence="2">
    <location>
        <begin position="952"/>
        <end position="994"/>
    </location>
</feature>
<dbReference type="GO" id="GO:0033549">
    <property type="term" value="F:MAP kinase phosphatase activity"/>
    <property type="evidence" value="ECO:0007669"/>
    <property type="project" value="TreeGrafter"/>
</dbReference>
<comment type="similarity">
    <text evidence="1">Belongs to the protein-tyrosine phosphatase family. Non-receptor class dual specificity subfamily.</text>
</comment>
<dbReference type="Proteomes" id="UP000694523">
    <property type="component" value="Unplaced"/>
</dbReference>
<dbReference type="GO" id="GO:0043409">
    <property type="term" value="P:negative regulation of MAPK cascade"/>
    <property type="evidence" value="ECO:0007669"/>
    <property type="project" value="TreeGrafter"/>
</dbReference>
<accession>A0A8C6SHX1</accession>
<feature type="region of interest" description="Disordered" evidence="2">
    <location>
        <begin position="529"/>
        <end position="553"/>
    </location>
</feature>
<feature type="compositionally biased region" description="Basic and acidic residues" evidence="2">
    <location>
        <begin position="881"/>
        <end position="895"/>
    </location>
</feature>
<dbReference type="InterPro" id="IPR000387">
    <property type="entry name" value="Tyr_Pase_dom"/>
</dbReference>
<organism evidence="5 6">
    <name type="scientific">Neogobius melanostomus</name>
    <name type="common">round goby</name>
    <dbReference type="NCBI Taxonomy" id="47308"/>
    <lineage>
        <taxon>Eukaryota</taxon>
        <taxon>Metazoa</taxon>
        <taxon>Chordata</taxon>
        <taxon>Craniata</taxon>
        <taxon>Vertebrata</taxon>
        <taxon>Euteleostomi</taxon>
        <taxon>Actinopterygii</taxon>
        <taxon>Neopterygii</taxon>
        <taxon>Teleostei</taxon>
        <taxon>Neoteleostei</taxon>
        <taxon>Acanthomorphata</taxon>
        <taxon>Gobiaria</taxon>
        <taxon>Gobiiformes</taxon>
        <taxon>Gobioidei</taxon>
        <taxon>Gobiidae</taxon>
        <taxon>Benthophilinae</taxon>
        <taxon>Neogobiini</taxon>
        <taxon>Neogobius</taxon>
    </lineage>
</organism>
<evidence type="ECO:0000313" key="5">
    <source>
        <dbReference type="Ensembl" id="ENSNMLP00000007043.1"/>
    </source>
</evidence>
<dbReference type="InterPro" id="IPR020405">
    <property type="entry name" value="Atypical_DUSP_subfamA"/>
</dbReference>